<evidence type="ECO:0000313" key="9">
    <source>
        <dbReference type="Proteomes" id="UP000728032"/>
    </source>
</evidence>
<dbReference type="Gene3D" id="3.90.190.10">
    <property type="entry name" value="Protein tyrosine phosphatase superfamily"/>
    <property type="match status" value="2"/>
</dbReference>
<proteinExistence type="predicted"/>
<dbReference type="Proteomes" id="UP000728032">
    <property type="component" value="Unassembled WGS sequence"/>
</dbReference>
<keyword evidence="2" id="KW-0378">Hydrolase</keyword>
<dbReference type="InterPro" id="IPR016130">
    <property type="entry name" value="Tyr_Pase_AS"/>
</dbReference>
<dbReference type="SMART" id="SM00194">
    <property type="entry name" value="PTPc"/>
    <property type="match status" value="2"/>
</dbReference>
<feature type="transmembrane region" description="Helical" evidence="5">
    <location>
        <begin position="658"/>
        <end position="679"/>
    </location>
</feature>
<evidence type="ECO:0000256" key="1">
    <source>
        <dbReference type="ARBA" id="ARBA00013064"/>
    </source>
</evidence>
<evidence type="ECO:0000256" key="3">
    <source>
        <dbReference type="ARBA" id="ARBA00022912"/>
    </source>
</evidence>
<feature type="domain" description="Tyrosine-protein phosphatase" evidence="6">
    <location>
        <begin position="281"/>
        <end position="538"/>
    </location>
</feature>
<comment type="catalytic activity">
    <reaction evidence="4">
        <text>O-phospho-L-tyrosyl-[protein] + H2O = L-tyrosyl-[protein] + phosphate</text>
        <dbReference type="Rhea" id="RHEA:10684"/>
        <dbReference type="Rhea" id="RHEA-COMP:10136"/>
        <dbReference type="Rhea" id="RHEA-COMP:20101"/>
        <dbReference type="ChEBI" id="CHEBI:15377"/>
        <dbReference type="ChEBI" id="CHEBI:43474"/>
        <dbReference type="ChEBI" id="CHEBI:46858"/>
        <dbReference type="ChEBI" id="CHEBI:61978"/>
        <dbReference type="EC" id="3.1.3.48"/>
    </reaction>
</comment>
<dbReference type="InterPro" id="IPR029021">
    <property type="entry name" value="Prot-tyrosine_phosphatase-like"/>
</dbReference>
<gene>
    <name evidence="8" type="ORF">ONB1V03_LOCUS2784</name>
</gene>
<evidence type="ECO:0000259" key="6">
    <source>
        <dbReference type="PROSITE" id="PS50055"/>
    </source>
</evidence>
<dbReference type="EMBL" id="CAJPVJ010000702">
    <property type="protein sequence ID" value="CAG2163200.1"/>
    <property type="molecule type" value="Genomic_DNA"/>
</dbReference>
<feature type="domain" description="Tyrosine specific protein phosphatases" evidence="7">
    <location>
        <begin position="451"/>
        <end position="516"/>
    </location>
</feature>
<evidence type="ECO:0000256" key="5">
    <source>
        <dbReference type="SAM" id="Phobius"/>
    </source>
</evidence>
<dbReference type="InterPro" id="IPR003595">
    <property type="entry name" value="Tyr_Pase_cat"/>
</dbReference>
<organism evidence="8">
    <name type="scientific">Oppiella nova</name>
    <dbReference type="NCBI Taxonomy" id="334625"/>
    <lineage>
        <taxon>Eukaryota</taxon>
        <taxon>Metazoa</taxon>
        <taxon>Ecdysozoa</taxon>
        <taxon>Arthropoda</taxon>
        <taxon>Chelicerata</taxon>
        <taxon>Arachnida</taxon>
        <taxon>Acari</taxon>
        <taxon>Acariformes</taxon>
        <taxon>Sarcoptiformes</taxon>
        <taxon>Oribatida</taxon>
        <taxon>Brachypylina</taxon>
        <taxon>Oppioidea</taxon>
        <taxon>Oppiidae</taxon>
        <taxon>Oppiella</taxon>
    </lineage>
</organism>
<dbReference type="PROSITE" id="PS50056">
    <property type="entry name" value="TYR_PHOSPHATASE_2"/>
    <property type="match status" value="2"/>
</dbReference>
<keyword evidence="9" id="KW-1185">Reference proteome</keyword>
<dbReference type="EMBL" id="OC915527">
    <property type="protein sequence ID" value="CAD7640842.1"/>
    <property type="molecule type" value="Genomic_DNA"/>
</dbReference>
<dbReference type="OrthoDB" id="6108687at2759"/>
<dbReference type="PROSITE" id="PS00383">
    <property type="entry name" value="TYR_PHOSPHATASE_1"/>
    <property type="match status" value="1"/>
</dbReference>
<dbReference type="GO" id="GO:0048666">
    <property type="term" value="P:neuron development"/>
    <property type="evidence" value="ECO:0007669"/>
    <property type="project" value="UniProtKB-ARBA"/>
</dbReference>
<dbReference type="PANTHER" id="PTHR19134:SF449">
    <property type="entry name" value="TYROSINE-PROTEIN PHOSPHATASE 1"/>
    <property type="match status" value="1"/>
</dbReference>
<evidence type="ECO:0000256" key="2">
    <source>
        <dbReference type="ARBA" id="ARBA00022801"/>
    </source>
</evidence>
<dbReference type="InterPro" id="IPR000387">
    <property type="entry name" value="Tyr_Pase_dom"/>
</dbReference>
<dbReference type="EC" id="3.1.3.48" evidence="1"/>
<keyword evidence="3" id="KW-0904">Protein phosphatase</keyword>
<feature type="domain" description="Tyrosine-protein phosphatase" evidence="6">
    <location>
        <begin position="18"/>
        <end position="249"/>
    </location>
</feature>
<protein>
    <recommendedName>
        <fullName evidence="1">protein-tyrosine-phosphatase</fullName>
        <ecNumber evidence="1">3.1.3.48</ecNumber>
    </recommendedName>
</protein>
<keyword evidence="5" id="KW-0472">Membrane</keyword>
<sequence>MSVFRGQLMKWDYGKQVQHKPKNRYGNLLPYDHSRVVLDIIDGDSNTDYINANFVDGYKCNNRYVATQGPLPSTINDMWRMIWQLDSHQIVMLTSLDEGGKNKCDKYWTEQVTTYGNIKLTLTKTEIFADYIIRSFSAEKDGVVREIVQYHFISWPDHTVPMYSCSLLTFIRRMRSSVHYKPSQPIVVHCSAGVGRTGTFILIDAMLEMAQNEKQIDVLKHFCVIRQQRINLVEKLGQYVFVHQALLEALSHEPTSIACNDFHNYFTKLINYDNNNKSLPLLKQFQILNKLSPQVMSPELCQSARAHPHLNRNQDIIPPDFARVILPGSDDYINAVYINGYKRRDAYIVTQVPLESSRSHFWQMIASTSTKTIVLLNDIKHDNQIYWPTMSNKQLDFSDNKQTVQLISEENHNNMTIRVFHLPQNDTTVKQFHLKGWPSMVNKPSSAQIVIDLMEMMESWNLQSNANSIVVQCFDGNQASGVFCATSFECDRIKEEQEVDVFLAVQTVRTNRPQFITDLKASSTPIRVLVLYYYLLVIEVELVRVGTIKVDVSHCSREFFRKHRVWLVAYKITKDISSRDDDIKDSIRSWFKAPTPDIVNKYRKQMNTTTVIFDGLEPKFKYKLGIVLGNEQGDIDLYEIYLDKNVTSVDSKVSDLELILIIVLAILLFITFILLGILLY</sequence>
<dbReference type="FunFam" id="3.90.190.10:FF:000102">
    <property type="entry name" value="Receptor-type tyrosine-protein phosphatase"/>
    <property type="match status" value="2"/>
</dbReference>
<dbReference type="AlphaFoldDB" id="A0A7R9LH63"/>
<dbReference type="Pfam" id="PF00102">
    <property type="entry name" value="Y_phosphatase"/>
    <property type="match status" value="2"/>
</dbReference>
<evidence type="ECO:0000259" key="7">
    <source>
        <dbReference type="PROSITE" id="PS50056"/>
    </source>
</evidence>
<dbReference type="GO" id="GO:0004725">
    <property type="term" value="F:protein tyrosine phosphatase activity"/>
    <property type="evidence" value="ECO:0007669"/>
    <property type="project" value="UniProtKB-EC"/>
</dbReference>
<keyword evidence="5" id="KW-1133">Transmembrane helix</keyword>
<keyword evidence="5" id="KW-0812">Transmembrane</keyword>
<dbReference type="SUPFAM" id="SSF52799">
    <property type="entry name" value="(Phosphotyrosine protein) phosphatases II"/>
    <property type="match status" value="2"/>
</dbReference>
<dbReference type="InterPro" id="IPR000242">
    <property type="entry name" value="PTP_cat"/>
</dbReference>
<dbReference type="PROSITE" id="PS50055">
    <property type="entry name" value="TYR_PHOSPHATASE_PTP"/>
    <property type="match status" value="2"/>
</dbReference>
<evidence type="ECO:0000313" key="8">
    <source>
        <dbReference type="EMBL" id="CAD7640842.1"/>
    </source>
</evidence>
<name>A0A7R9LH63_9ACAR</name>
<dbReference type="PANTHER" id="PTHR19134">
    <property type="entry name" value="RECEPTOR-TYPE TYROSINE-PROTEIN PHOSPHATASE"/>
    <property type="match status" value="1"/>
</dbReference>
<reference evidence="8" key="1">
    <citation type="submission" date="2020-11" db="EMBL/GenBank/DDBJ databases">
        <authorList>
            <person name="Tran Van P."/>
        </authorList>
    </citation>
    <scope>NUCLEOTIDE SEQUENCE</scope>
</reference>
<feature type="non-terminal residue" evidence="8">
    <location>
        <position position="1"/>
    </location>
</feature>
<feature type="domain" description="Tyrosine specific protein phosphatases" evidence="7">
    <location>
        <begin position="165"/>
        <end position="240"/>
    </location>
</feature>
<dbReference type="PRINTS" id="PR00700">
    <property type="entry name" value="PRTYPHPHTASE"/>
</dbReference>
<dbReference type="SMART" id="SM00404">
    <property type="entry name" value="PTPc_motif"/>
    <property type="match status" value="2"/>
</dbReference>
<dbReference type="InterPro" id="IPR050348">
    <property type="entry name" value="Protein-Tyr_Phosphatase"/>
</dbReference>
<accession>A0A7R9LH63</accession>
<evidence type="ECO:0000256" key="4">
    <source>
        <dbReference type="ARBA" id="ARBA00051722"/>
    </source>
</evidence>